<dbReference type="Proteomes" id="UP000184052">
    <property type="component" value="Unassembled WGS sequence"/>
</dbReference>
<keyword evidence="2" id="KW-1185">Reference proteome</keyword>
<dbReference type="AlphaFoldDB" id="A0A1M6EBU9"/>
<reference evidence="1 2" key="1">
    <citation type="submission" date="2016-11" db="EMBL/GenBank/DDBJ databases">
        <authorList>
            <person name="Jaros S."/>
            <person name="Januszkiewicz K."/>
            <person name="Wedrychowicz H."/>
        </authorList>
    </citation>
    <scope>NUCLEOTIDE SEQUENCE [LARGE SCALE GENOMIC DNA]</scope>
    <source>
        <strain evidence="1 2">DSM 17477</strain>
    </source>
</reference>
<gene>
    <name evidence="1" type="ORF">SAMN02745751_01144</name>
</gene>
<sequence>MAKIIIIPENTKTKSYKKIYKYALSHKPDHIFKVCVNSGVRQLNEVECSGFMFGNSDSWIMKALNKLTEKVNFVEDEVMFLSEEIYTNQLKVWFTNYSAPLAGMSKQEINRTINKTLMKTA</sequence>
<accession>A0A1M6EBU9</accession>
<dbReference type="EMBL" id="FQZL01000007">
    <property type="protein sequence ID" value="SHI82952.1"/>
    <property type="molecule type" value="Genomic_DNA"/>
</dbReference>
<organism evidence="1 2">
    <name type="scientific">Dethiosulfatibacter aminovorans DSM 17477</name>
    <dbReference type="NCBI Taxonomy" id="1121476"/>
    <lineage>
        <taxon>Bacteria</taxon>
        <taxon>Bacillati</taxon>
        <taxon>Bacillota</taxon>
        <taxon>Tissierellia</taxon>
        <taxon>Dethiosulfatibacter</taxon>
    </lineage>
</organism>
<protein>
    <submittedName>
        <fullName evidence="1">Uncharacterized protein</fullName>
    </submittedName>
</protein>
<dbReference type="RefSeq" id="WP_073048461.1">
    <property type="nucleotide sequence ID" value="NZ_FQZL01000007.1"/>
</dbReference>
<proteinExistence type="predicted"/>
<name>A0A1M6EBU9_9FIRM</name>
<evidence type="ECO:0000313" key="2">
    <source>
        <dbReference type="Proteomes" id="UP000184052"/>
    </source>
</evidence>
<evidence type="ECO:0000313" key="1">
    <source>
        <dbReference type="EMBL" id="SHI82952.1"/>
    </source>
</evidence>